<feature type="region of interest" description="Disordered" evidence="3">
    <location>
        <begin position="175"/>
        <end position="195"/>
    </location>
</feature>
<dbReference type="SMART" id="SM00116">
    <property type="entry name" value="CBS"/>
    <property type="match status" value="2"/>
</dbReference>
<dbReference type="RefSeq" id="WP_189051635.1">
    <property type="nucleotide sequence ID" value="NZ_BMJQ01000020.1"/>
</dbReference>
<evidence type="ECO:0000256" key="2">
    <source>
        <dbReference type="PROSITE-ProRule" id="PRU00703"/>
    </source>
</evidence>
<accession>A0A8J2Z0S6</accession>
<dbReference type="AlphaFoldDB" id="A0A8J2Z0S6"/>
<gene>
    <name evidence="5" type="ORF">GCM10011611_57510</name>
</gene>
<proteinExistence type="predicted"/>
<dbReference type="CDD" id="cd04586">
    <property type="entry name" value="CBS_pair_BON_assoc"/>
    <property type="match status" value="1"/>
</dbReference>
<dbReference type="PROSITE" id="PS51371">
    <property type="entry name" value="CBS"/>
    <property type="match status" value="2"/>
</dbReference>
<dbReference type="Pfam" id="PF00571">
    <property type="entry name" value="CBS"/>
    <property type="match status" value="2"/>
</dbReference>
<dbReference type="EMBL" id="BMJQ01000020">
    <property type="protein sequence ID" value="GGF43571.1"/>
    <property type="molecule type" value="Genomic_DNA"/>
</dbReference>
<dbReference type="PANTHER" id="PTHR43080">
    <property type="entry name" value="CBS DOMAIN-CONTAINING PROTEIN CBSX3, MITOCHONDRIAL"/>
    <property type="match status" value="1"/>
</dbReference>
<dbReference type="InterPro" id="IPR051257">
    <property type="entry name" value="Diverse_CBS-Domain"/>
</dbReference>
<dbReference type="Proteomes" id="UP000646365">
    <property type="component" value="Unassembled WGS sequence"/>
</dbReference>
<keyword evidence="1 2" id="KW-0129">CBS domain</keyword>
<evidence type="ECO:0000256" key="3">
    <source>
        <dbReference type="SAM" id="MobiDB-lite"/>
    </source>
</evidence>
<feature type="domain" description="CBS" evidence="4">
    <location>
        <begin position="97"/>
        <end position="152"/>
    </location>
</feature>
<evidence type="ECO:0000313" key="5">
    <source>
        <dbReference type="EMBL" id="GGF43571.1"/>
    </source>
</evidence>
<comment type="caution">
    <text evidence="5">The sequence shown here is derived from an EMBL/GenBank/DDBJ whole genome shotgun (WGS) entry which is preliminary data.</text>
</comment>
<reference evidence="5" key="1">
    <citation type="journal article" date="2014" name="Int. J. Syst. Evol. Microbiol.">
        <title>Complete genome sequence of Corynebacterium casei LMG S-19264T (=DSM 44701T), isolated from a smear-ripened cheese.</title>
        <authorList>
            <consortium name="US DOE Joint Genome Institute (JGI-PGF)"/>
            <person name="Walter F."/>
            <person name="Albersmeier A."/>
            <person name="Kalinowski J."/>
            <person name="Ruckert C."/>
        </authorList>
    </citation>
    <scope>NUCLEOTIDE SEQUENCE</scope>
    <source>
        <strain evidence="5">CGMCC 1.15725</strain>
    </source>
</reference>
<keyword evidence="6" id="KW-1185">Reference proteome</keyword>
<dbReference type="InterPro" id="IPR046342">
    <property type="entry name" value="CBS_dom_sf"/>
</dbReference>
<dbReference type="InterPro" id="IPR000644">
    <property type="entry name" value="CBS_dom"/>
</dbReference>
<evidence type="ECO:0000259" key="4">
    <source>
        <dbReference type="PROSITE" id="PS51371"/>
    </source>
</evidence>
<sequence length="336" mass="37427">MHARDIMTTEVISVPPSERIGDIAKLLLTKGISAVPVVDGDGRPLGIVSEGDLLGRGDADREARRDWWLALLAEGEALHPEFLASMRTNGRTAHDVMSAPIVAVGEETSTAEIARLLTAHRVKRVPVVRDGRIVGIVSRADLLRILTSEQENSRPARNHHGLLAGVLANIDDQFLHRPHPGSHELPPAPEQPDAPGLRVADFQDLVSGFKHHEREERAALQQVELDQRRRRVRALIDQHVSDEAWRTLLHKAREAAEQGQEQLMLLRFPSELCSDGGRAINVAEHDWPSTLRGEAAELYLRWDRELRPQGFHLTASVLEFPDGKPGDIGMFLVWKE</sequence>
<dbReference type="Gene3D" id="3.10.580.10">
    <property type="entry name" value="CBS-domain"/>
    <property type="match status" value="1"/>
</dbReference>
<feature type="domain" description="CBS" evidence="4">
    <location>
        <begin position="7"/>
        <end position="63"/>
    </location>
</feature>
<evidence type="ECO:0000313" key="6">
    <source>
        <dbReference type="Proteomes" id="UP000646365"/>
    </source>
</evidence>
<dbReference type="PANTHER" id="PTHR43080:SF26">
    <property type="entry name" value="REGULATORY PROTEIN"/>
    <property type="match status" value="1"/>
</dbReference>
<evidence type="ECO:0000256" key="1">
    <source>
        <dbReference type="ARBA" id="ARBA00023122"/>
    </source>
</evidence>
<reference evidence="5" key="2">
    <citation type="submission" date="2020-09" db="EMBL/GenBank/DDBJ databases">
        <authorList>
            <person name="Sun Q."/>
            <person name="Zhou Y."/>
        </authorList>
    </citation>
    <scope>NUCLEOTIDE SEQUENCE</scope>
    <source>
        <strain evidence="5">CGMCC 1.15725</strain>
    </source>
</reference>
<protein>
    <recommendedName>
        <fullName evidence="4">CBS domain-containing protein</fullName>
    </recommendedName>
</protein>
<organism evidence="5 6">
    <name type="scientific">Aliidongia dinghuensis</name>
    <dbReference type="NCBI Taxonomy" id="1867774"/>
    <lineage>
        <taxon>Bacteria</taxon>
        <taxon>Pseudomonadati</taxon>
        <taxon>Pseudomonadota</taxon>
        <taxon>Alphaproteobacteria</taxon>
        <taxon>Rhodospirillales</taxon>
        <taxon>Dongiaceae</taxon>
        <taxon>Aliidongia</taxon>
    </lineage>
</organism>
<name>A0A8J2Z0S6_9PROT</name>
<dbReference type="SUPFAM" id="SSF54631">
    <property type="entry name" value="CBS-domain pair"/>
    <property type="match status" value="1"/>
</dbReference>